<sequence length="106" mass="12208">MRTLLGDPIVRKLPKLEMATSWMWKTPTGESKSALMTIVPVEKVDLEEERVRIDMANWLERRPLRTGSPRASNAFGRRQKVGASALGKQYAFVYWLGRHVVWRIIA</sequence>
<dbReference type="AlphaFoldDB" id="A0A0C2W2M2"/>
<protein>
    <submittedName>
        <fullName evidence="1">Uncharacterized protein</fullName>
    </submittedName>
</protein>
<organism evidence="1 2">
    <name type="scientific">Serendipita vermifera MAFF 305830</name>
    <dbReference type="NCBI Taxonomy" id="933852"/>
    <lineage>
        <taxon>Eukaryota</taxon>
        <taxon>Fungi</taxon>
        <taxon>Dikarya</taxon>
        <taxon>Basidiomycota</taxon>
        <taxon>Agaricomycotina</taxon>
        <taxon>Agaricomycetes</taxon>
        <taxon>Sebacinales</taxon>
        <taxon>Serendipitaceae</taxon>
        <taxon>Serendipita</taxon>
    </lineage>
</organism>
<reference evidence="2" key="2">
    <citation type="submission" date="2015-01" db="EMBL/GenBank/DDBJ databases">
        <title>Evolutionary Origins and Diversification of the Mycorrhizal Mutualists.</title>
        <authorList>
            <consortium name="DOE Joint Genome Institute"/>
            <consortium name="Mycorrhizal Genomics Consortium"/>
            <person name="Kohler A."/>
            <person name="Kuo A."/>
            <person name="Nagy L.G."/>
            <person name="Floudas D."/>
            <person name="Copeland A."/>
            <person name="Barry K.W."/>
            <person name="Cichocki N."/>
            <person name="Veneault-Fourrey C."/>
            <person name="LaButti K."/>
            <person name="Lindquist E.A."/>
            <person name="Lipzen A."/>
            <person name="Lundell T."/>
            <person name="Morin E."/>
            <person name="Murat C."/>
            <person name="Riley R."/>
            <person name="Ohm R."/>
            <person name="Sun H."/>
            <person name="Tunlid A."/>
            <person name="Henrissat B."/>
            <person name="Grigoriev I.V."/>
            <person name="Hibbett D.S."/>
            <person name="Martin F."/>
        </authorList>
    </citation>
    <scope>NUCLEOTIDE SEQUENCE [LARGE SCALE GENOMIC DNA]</scope>
    <source>
        <strain evidence="2">MAFF 305830</strain>
    </source>
</reference>
<evidence type="ECO:0000313" key="2">
    <source>
        <dbReference type="Proteomes" id="UP000054097"/>
    </source>
</evidence>
<keyword evidence="2" id="KW-1185">Reference proteome</keyword>
<accession>A0A0C2W2M2</accession>
<name>A0A0C2W2M2_SERVB</name>
<dbReference type="Proteomes" id="UP000054097">
    <property type="component" value="Unassembled WGS sequence"/>
</dbReference>
<reference evidence="1 2" key="1">
    <citation type="submission" date="2014-04" db="EMBL/GenBank/DDBJ databases">
        <authorList>
            <consortium name="DOE Joint Genome Institute"/>
            <person name="Kuo A."/>
            <person name="Zuccaro A."/>
            <person name="Kohler A."/>
            <person name="Nagy L.G."/>
            <person name="Floudas D."/>
            <person name="Copeland A."/>
            <person name="Barry K.W."/>
            <person name="Cichocki N."/>
            <person name="Veneault-Fourrey C."/>
            <person name="LaButti K."/>
            <person name="Lindquist E.A."/>
            <person name="Lipzen A."/>
            <person name="Lundell T."/>
            <person name="Morin E."/>
            <person name="Murat C."/>
            <person name="Sun H."/>
            <person name="Tunlid A."/>
            <person name="Henrissat B."/>
            <person name="Grigoriev I.V."/>
            <person name="Hibbett D.S."/>
            <person name="Martin F."/>
            <person name="Nordberg H.P."/>
            <person name="Cantor M.N."/>
            <person name="Hua S.X."/>
        </authorList>
    </citation>
    <scope>NUCLEOTIDE SEQUENCE [LARGE SCALE GENOMIC DNA]</scope>
    <source>
        <strain evidence="1 2">MAFF 305830</strain>
    </source>
</reference>
<proteinExistence type="predicted"/>
<gene>
    <name evidence="1" type="ORF">M408DRAFT_124448</name>
</gene>
<dbReference type="EMBL" id="KN824412">
    <property type="protein sequence ID" value="KIM20718.1"/>
    <property type="molecule type" value="Genomic_DNA"/>
</dbReference>
<evidence type="ECO:0000313" key="1">
    <source>
        <dbReference type="EMBL" id="KIM20718.1"/>
    </source>
</evidence>
<dbReference type="HOGENOM" id="CLU_2224818_0_0_1"/>